<keyword evidence="4" id="KW-1185">Reference proteome</keyword>
<organism evidence="3 4">
    <name type="scientific">Paramecium sonneborni</name>
    <dbReference type="NCBI Taxonomy" id="65129"/>
    <lineage>
        <taxon>Eukaryota</taxon>
        <taxon>Sar</taxon>
        <taxon>Alveolata</taxon>
        <taxon>Ciliophora</taxon>
        <taxon>Intramacronucleata</taxon>
        <taxon>Oligohymenophorea</taxon>
        <taxon>Peniculida</taxon>
        <taxon>Parameciidae</taxon>
        <taxon>Paramecium</taxon>
    </lineage>
</organism>
<dbReference type="EMBL" id="CAJJDN010000148">
    <property type="protein sequence ID" value="CAD8123953.1"/>
    <property type="molecule type" value="Genomic_DNA"/>
</dbReference>
<evidence type="ECO:0000313" key="3">
    <source>
        <dbReference type="EMBL" id="CAD8123953.1"/>
    </source>
</evidence>
<name>A0A8S1R9C3_9CILI</name>
<feature type="coiled-coil region" evidence="1">
    <location>
        <begin position="105"/>
        <end position="132"/>
    </location>
</feature>
<dbReference type="AlphaFoldDB" id="A0A8S1R9C3"/>
<evidence type="ECO:0000313" key="4">
    <source>
        <dbReference type="Proteomes" id="UP000692954"/>
    </source>
</evidence>
<feature type="region of interest" description="Disordered" evidence="2">
    <location>
        <begin position="275"/>
        <end position="305"/>
    </location>
</feature>
<evidence type="ECO:0000256" key="2">
    <source>
        <dbReference type="SAM" id="MobiDB-lite"/>
    </source>
</evidence>
<keyword evidence="1" id="KW-0175">Coiled coil</keyword>
<dbReference type="OrthoDB" id="199574at2759"/>
<feature type="compositionally biased region" description="Polar residues" evidence="2">
    <location>
        <begin position="275"/>
        <end position="298"/>
    </location>
</feature>
<reference evidence="3" key="1">
    <citation type="submission" date="2021-01" db="EMBL/GenBank/DDBJ databases">
        <authorList>
            <consortium name="Genoscope - CEA"/>
            <person name="William W."/>
        </authorList>
    </citation>
    <scope>NUCLEOTIDE SEQUENCE</scope>
</reference>
<gene>
    <name evidence="3" type="ORF">PSON_ATCC_30995.1.T1480050</name>
</gene>
<dbReference type="Proteomes" id="UP000692954">
    <property type="component" value="Unassembled WGS sequence"/>
</dbReference>
<protein>
    <submittedName>
        <fullName evidence="3">Uncharacterized protein</fullName>
    </submittedName>
</protein>
<comment type="caution">
    <text evidence="3">The sequence shown here is derived from an EMBL/GenBank/DDBJ whole genome shotgun (WGS) entry which is preliminary data.</text>
</comment>
<evidence type="ECO:0000256" key="1">
    <source>
        <dbReference type="SAM" id="Coils"/>
    </source>
</evidence>
<proteinExistence type="predicted"/>
<accession>A0A8S1R9C3</accession>
<sequence length="305" mass="36300">MNNKRSTIEDAMRAEKINLNPYQAQQQGNNQNYYGYNQNMNYRFQSNLPVQYNQYYQYGYQGFVNQQPIMQNNMYLQQQQQYMNQQNRFPPQQQLCNTQQQIRQQQFQQQQLEQQQIQSKQEQQQKIQIEINNDHQFLPPVNISELDQPTRWESELKVYSYMYRKLNIEMPNLVSARFCNSREVFNEQSSINVKQYVERAFNKCQSDDERNIMEQYLKATIGEAKRKNEYNIRDWSKFPLPTLPRENQIRTQSLYQTNQQIKQGKAMVLSSLGQTSKFGAPSQAQPSGPAQSNGSQQQKLKHLLI</sequence>